<dbReference type="EMBL" id="CP002896">
    <property type="protein sequence ID" value="AEK41443.1"/>
    <property type="molecule type" value="Genomic_DNA"/>
</dbReference>
<reference evidence="1 2" key="1">
    <citation type="journal article" date="2011" name="J. Bacteriol.">
        <title>Whole genome sequence of the rifamycin B-producing strain Amycolatopsis mediterranei S699.</title>
        <authorList>
            <person name="Verma M."/>
            <person name="Kaur J."/>
            <person name="Kumar M."/>
            <person name="Kumari K."/>
            <person name="Saxena A."/>
            <person name="Anand S."/>
            <person name="Nigam A."/>
            <person name="Ravi V."/>
            <person name="Raghuvanshi S."/>
            <person name="Khurana P."/>
            <person name="Tyagi A.K."/>
            <person name="Khurana J.P."/>
            <person name="Lal R."/>
        </authorList>
    </citation>
    <scope>NUCLEOTIDE SEQUENCE [LARGE SCALE GENOMIC DNA]</scope>
    <source>
        <strain evidence="1 2">S699</strain>
    </source>
</reference>
<proteinExistence type="predicted"/>
<sequence>MFEPTGLGAVELEPLRRLEGRNATHVRYRIVR</sequence>
<dbReference type="AlphaFoldDB" id="A0A9R0U8B1"/>
<evidence type="ECO:0000313" key="1">
    <source>
        <dbReference type="EMBL" id="AEK41443.1"/>
    </source>
</evidence>
<gene>
    <name evidence="1" type="ordered locus">RAM_14775</name>
</gene>
<name>A0A9R0U8B1_AMYMS</name>
<accession>A0A9R0U8B1</accession>
<evidence type="ECO:0000313" key="2">
    <source>
        <dbReference type="Proteomes" id="UP000006138"/>
    </source>
</evidence>
<protein>
    <submittedName>
        <fullName evidence="1">Uncharacterized protein</fullName>
    </submittedName>
</protein>
<keyword evidence="2" id="KW-1185">Reference proteome</keyword>
<organism evidence="1 2">
    <name type="scientific">Amycolatopsis mediterranei (strain S699)</name>
    <name type="common">Nocardia mediterranei</name>
    <dbReference type="NCBI Taxonomy" id="713604"/>
    <lineage>
        <taxon>Bacteria</taxon>
        <taxon>Bacillati</taxon>
        <taxon>Actinomycetota</taxon>
        <taxon>Actinomycetes</taxon>
        <taxon>Pseudonocardiales</taxon>
        <taxon>Pseudonocardiaceae</taxon>
        <taxon>Amycolatopsis</taxon>
    </lineage>
</organism>
<dbReference type="Proteomes" id="UP000006138">
    <property type="component" value="Chromosome"/>
</dbReference>
<dbReference type="KEGG" id="amn:RAM_14775"/>